<feature type="non-terminal residue" evidence="1">
    <location>
        <position position="77"/>
    </location>
</feature>
<dbReference type="AlphaFoldDB" id="T0YD87"/>
<dbReference type="Pfam" id="PF20137">
    <property type="entry name" value="BubE"/>
    <property type="match status" value="1"/>
</dbReference>
<name>T0YD87_9ZZZZ</name>
<gene>
    <name evidence="1" type="ORF">B2A_13244</name>
</gene>
<reference evidence="1" key="2">
    <citation type="journal article" date="2014" name="ISME J.">
        <title>Microbial stratification in low pH oxic and suboxic macroscopic growths along an acid mine drainage.</title>
        <authorList>
            <person name="Mendez-Garcia C."/>
            <person name="Mesa V."/>
            <person name="Sprenger R.R."/>
            <person name="Richter M."/>
            <person name="Diez M.S."/>
            <person name="Solano J."/>
            <person name="Bargiela R."/>
            <person name="Golyshina O.V."/>
            <person name="Manteca A."/>
            <person name="Ramos J.L."/>
            <person name="Gallego J.R."/>
            <person name="Llorente I."/>
            <person name="Martins Dos Santos V.A."/>
            <person name="Jensen O.N."/>
            <person name="Pelaez A.I."/>
            <person name="Sanchez J."/>
            <person name="Ferrer M."/>
        </authorList>
    </citation>
    <scope>NUCLEOTIDE SEQUENCE</scope>
</reference>
<dbReference type="InterPro" id="IPR045384">
    <property type="entry name" value="DUF6527"/>
</dbReference>
<reference evidence="1" key="1">
    <citation type="submission" date="2013-08" db="EMBL/GenBank/DDBJ databases">
        <authorList>
            <person name="Mendez C."/>
            <person name="Richter M."/>
            <person name="Ferrer M."/>
            <person name="Sanchez J."/>
        </authorList>
    </citation>
    <scope>NUCLEOTIDE SEQUENCE</scope>
</reference>
<protein>
    <submittedName>
        <fullName evidence="1">Uncharacterized protein</fullName>
    </submittedName>
</protein>
<organism evidence="1">
    <name type="scientific">mine drainage metagenome</name>
    <dbReference type="NCBI Taxonomy" id="410659"/>
    <lineage>
        <taxon>unclassified sequences</taxon>
        <taxon>metagenomes</taxon>
        <taxon>ecological metagenomes</taxon>
    </lineage>
</organism>
<dbReference type="EMBL" id="AUZZ01009582">
    <property type="protein sequence ID" value="EQD33266.1"/>
    <property type="molecule type" value="Genomic_DNA"/>
</dbReference>
<sequence length="77" mass="8497">MRLRTIRPEFVEFVPEVLAPGVLYISIPFATATHSCACGCAEKVVTPIRPTDWSVIWDGETVSLDPSIGNWSFPCQS</sequence>
<evidence type="ECO:0000313" key="1">
    <source>
        <dbReference type="EMBL" id="EQD33266.1"/>
    </source>
</evidence>
<proteinExistence type="predicted"/>
<accession>T0YD87</accession>
<comment type="caution">
    <text evidence="1">The sequence shown here is derived from an EMBL/GenBank/DDBJ whole genome shotgun (WGS) entry which is preliminary data.</text>
</comment>